<name>A0AAN7LHW4_9MYRT</name>
<sequence>MVSKVSAHQKQSPNIRREAEARVPLPVIMIIPLHRKTSPHGSMDASDSQSMMVFANSKQDPPKLVFENQTSLPASTTRNLLPDNDTLIINPWTYQCQPPQPSKIQFKLLQLRL</sequence>
<evidence type="ECO:0000313" key="2">
    <source>
        <dbReference type="Proteomes" id="UP001345219"/>
    </source>
</evidence>
<comment type="caution">
    <text evidence="1">The sequence shown here is derived from an EMBL/GenBank/DDBJ whole genome shotgun (WGS) entry which is preliminary data.</text>
</comment>
<protein>
    <submittedName>
        <fullName evidence="1">Uncharacterized protein</fullName>
    </submittedName>
</protein>
<evidence type="ECO:0000313" key="1">
    <source>
        <dbReference type="EMBL" id="KAK4781315.1"/>
    </source>
</evidence>
<reference evidence="1 2" key="1">
    <citation type="journal article" date="2023" name="Hortic Res">
        <title>Pangenome of water caltrop reveals structural variations and asymmetric subgenome divergence after allopolyploidization.</title>
        <authorList>
            <person name="Zhang X."/>
            <person name="Chen Y."/>
            <person name="Wang L."/>
            <person name="Yuan Y."/>
            <person name="Fang M."/>
            <person name="Shi L."/>
            <person name="Lu R."/>
            <person name="Comes H.P."/>
            <person name="Ma Y."/>
            <person name="Chen Y."/>
            <person name="Huang G."/>
            <person name="Zhou Y."/>
            <person name="Zheng Z."/>
            <person name="Qiu Y."/>
        </authorList>
    </citation>
    <scope>NUCLEOTIDE SEQUENCE [LARGE SCALE GENOMIC DNA]</scope>
    <source>
        <tissue evidence="1">Roots</tissue>
    </source>
</reference>
<accession>A0AAN7LHW4</accession>
<organism evidence="1 2">
    <name type="scientific">Trapa incisa</name>
    <dbReference type="NCBI Taxonomy" id="236973"/>
    <lineage>
        <taxon>Eukaryota</taxon>
        <taxon>Viridiplantae</taxon>
        <taxon>Streptophyta</taxon>
        <taxon>Embryophyta</taxon>
        <taxon>Tracheophyta</taxon>
        <taxon>Spermatophyta</taxon>
        <taxon>Magnoliopsida</taxon>
        <taxon>eudicotyledons</taxon>
        <taxon>Gunneridae</taxon>
        <taxon>Pentapetalae</taxon>
        <taxon>rosids</taxon>
        <taxon>malvids</taxon>
        <taxon>Myrtales</taxon>
        <taxon>Lythraceae</taxon>
        <taxon>Trapa</taxon>
    </lineage>
</organism>
<keyword evidence="2" id="KW-1185">Reference proteome</keyword>
<dbReference type="Proteomes" id="UP001345219">
    <property type="component" value="Chromosome 13"/>
</dbReference>
<dbReference type="EMBL" id="JAXIOK010000001">
    <property type="protein sequence ID" value="KAK4781315.1"/>
    <property type="molecule type" value="Genomic_DNA"/>
</dbReference>
<dbReference type="AlphaFoldDB" id="A0AAN7LHW4"/>
<proteinExistence type="predicted"/>
<gene>
    <name evidence="1" type="ORF">SAY87_017421</name>
</gene>